<feature type="compositionally biased region" description="Acidic residues" evidence="1">
    <location>
        <begin position="248"/>
        <end position="261"/>
    </location>
</feature>
<dbReference type="AlphaFoldDB" id="A0A4Y2I8E4"/>
<dbReference type="SUPFAM" id="SSF56854">
    <property type="entry name" value="Bcl-2 inhibitors of programmed cell death"/>
    <property type="match status" value="1"/>
</dbReference>
<dbReference type="InterPro" id="IPR036834">
    <property type="entry name" value="Bcl-2-like_sf"/>
</dbReference>
<dbReference type="Proteomes" id="UP000499080">
    <property type="component" value="Unassembled WGS sequence"/>
</dbReference>
<gene>
    <name evidence="2" type="ORF">AVEN_57817_1</name>
</gene>
<accession>A0A4Y2I8E4</accession>
<dbReference type="OrthoDB" id="6424149at2759"/>
<dbReference type="EMBL" id="BGPR01002470">
    <property type="protein sequence ID" value="GBM74017.1"/>
    <property type="molecule type" value="Genomic_DNA"/>
</dbReference>
<protein>
    <submittedName>
        <fullName evidence="2">Uncharacterized protein</fullName>
    </submittedName>
</protein>
<feature type="region of interest" description="Disordered" evidence="1">
    <location>
        <begin position="241"/>
        <end position="287"/>
    </location>
</feature>
<keyword evidence="3" id="KW-1185">Reference proteome</keyword>
<feature type="compositionally biased region" description="Acidic residues" evidence="1">
    <location>
        <begin position="273"/>
        <end position="287"/>
    </location>
</feature>
<evidence type="ECO:0000313" key="3">
    <source>
        <dbReference type="Proteomes" id="UP000499080"/>
    </source>
</evidence>
<evidence type="ECO:0000256" key="1">
    <source>
        <dbReference type="SAM" id="MobiDB-lite"/>
    </source>
</evidence>
<proteinExistence type="predicted"/>
<organism evidence="2 3">
    <name type="scientific">Araneus ventricosus</name>
    <name type="common">Orbweaver spider</name>
    <name type="synonym">Epeira ventricosa</name>
    <dbReference type="NCBI Taxonomy" id="182803"/>
    <lineage>
        <taxon>Eukaryota</taxon>
        <taxon>Metazoa</taxon>
        <taxon>Ecdysozoa</taxon>
        <taxon>Arthropoda</taxon>
        <taxon>Chelicerata</taxon>
        <taxon>Arachnida</taxon>
        <taxon>Araneae</taxon>
        <taxon>Araneomorphae</taxon>
        <taxon>Entelegynae</taxon>
        <taxon>Araneoidea</taxon>
        <taxon>Araneidae</taxon>
        <taxon>Araneus</taxon>
    </lineage>
</organism>
<reference evidence="2 3" key="1">
    <citation type="journal article" date="2019" name="Sci. Rep.">
        <title>Orb-weaving spider Araneus ventricosus genome elucidates the spidroin gene catalogue.</title>
        <authorList>
            <person name="Kono N."/>
            <person name="Nakamura H."/>
            <person name="Ohtoshi R."/>
            <person name="Moran D.A.P."/>
            <person name="Shinohara A."/>
            <person name="Yoshida Y."/>
            <person name="Fujiwara M."/>
            <person name="Mori M."/>
            <person name="Tomita M."/>
            <person name="Arakawa K."/>
        </authorList>
    </citation>
    <scope>NUCLEOTIDE SEQUENCE [LARGE SCALE GENOMIC DNA]</scope>
</reference>
<evidence type="ECO:0000313" key="2">
    <source>
        <dbReference type="EMBL" id="GBM74017.1"/>
    </source>
</evidence>
<sequence>MECDKEAEAFSEALFTYLWFTENLVSGSTAALTVGDMSDFIAEVAKAVVVLSALTVPSFNESMEEYFKRHDMSRRSVFTFLAKYCFDNHAENDDIFCVVLNTCTFVYRLVIFCQHRGHVEYVQFASMCWTEIFETDLKQDFYANGGWEQFHKYVTNNCYVPKDKDTDHKAFINFLDEINYLFPKLKISEPQPEYLISISTSTERCEHHKINFSEQIGSLSPVMLNPGDYCQNANYGEGSSLFVVSDNSGEENEEEESEGEEQFGTQLNPTSEESSEQETPDEDSDEELYQELVRDSLNAIRKVDDSPPSEDCVVCQNNDLQTISHKDSVCLKHNPDLFYYIVTHSETEELNEEN</sequence>
<comment type="caution">
    <text evidence="2">The sequence shown here is derived from an EMBL/GenBank/DDBJ whole genome shotgun (WGS) entry which is preliminary data.</text>
</comment>
<name>A0A4Y2I8E4_ARAVE</name>
<dbReference type="GO" id="GO:0042981">
    <property type="term" value="P:regulation of apoptotic process"/>
    <property type="evidence" value="ECO:0007669"/>
    <property type="project" value="InterPro"/>
</dbReference>